<comment type="caution">
    <text evidence="11">The sequence shown here is derived from an EMBL/GenBank/DDBJ whole genome shotgun (WGS) entry which is preliminary data.</text>
</comment>
<evidence type="ECO:0000256" key="4">
    <source>
        <dbReference type="ARBA" id="ARBA00022840"/>
    </source>
</evidence>
<evidence type="ECO:0000313" key="12">
    <source>
        <dbReference type="Proteomes" id="UP001432322"/>
    </source>
</evidence>
<keyword evidence="12" id="KW-1185">Reference proteome</keyword>
<evidence type="ECO:0000313" key="11">
    <source>
        <dbReference type="EMBL" id="GMT25704.1"/>
    </source>
</evidence>
<gene>
    <name evidence="11" type="ORF">PFISCL1PPCAC_17001</name>
</gene>
<dbReference type="SUPFAM" id="SSF56112">
    <property type="entry name" value="Protein kinase-like (PK-like)"/>
    <property type="match status" value="1"/>
</dbReference>
<comment type="catalytic activity">
    <reaction evidence="9">
        <text>L-tyrosyl-[protein] + ATP = O-phospho-L-tyrosyl-[protein] + ADP + H(+)</text>
        <dbReference type="Rhea" id="RHEA:10596"/>
        <dbReference type="Rhea" id="RHEA-COMP:10136"/>
        <dbReference type="Rhea" id="RHEA-COMP:20101"/>
        <dbReference type="ChEBI" id="CHEBI:15378"/>
        <dbReference type="ChEBI" id="CHEBI:30616"/>
        <dbReference type="ChEBI" id="CHEBI:46858"/>
        <dbReference type="ChEBI" id="CHEBI:61978"/>
        <dbReference type="ChEBI" id="CHEBI:456216"/>
        <dbReference type="EC" id="2.7.12.2"/>
    </reaction>
</comment>
<feature type="domain" description="Protein kinase" evidence="10">
    <location>
        <begin position="1"/>
        <end position="147"/>
    </location>
</feature>
<dbReference type="Proteomes" id="UP001432322">
    <property type="component" value="Unassembled WGS sequence"/>
</dbReference>
<keyword evidence="4" id="KW-0067">ATP-binding</keyword>
<evidence type="ECO:0000256" key="9">
    <source>
        <dbReference type="ARBA" id="ARBA00051693"/>
    </source>
</evidence>
<name>A0AAV5W760_9BILA</name>
<dbReference type="PROSITE" id="PS50011">
    <property type="entry name" value="PROTEIN_KINASE_DOM"/>
    <property type="match status" value="1"/>
</dbReference>
<proteinExistence type="inferred from homology"/>
<evidence type="ECO:0000256" key="8">
    <source>
        <dbReference type="ARBA" id="ARBA00049299"/>
    </source>
</evidence>
<evidence type="ECO:0000259" key="10">
    <source>
        <dbReference type="PROSITE" id="PS50011"/>
    </source>
</evidence>
<evidence type="ECO:0000256" key="3">
    <source>
        <dbReference type="ARBA" id="ARBA00022777"/>
    </source>
</evidence>
<dbReference type="EC" id="2.7.12.2" evidence="6"/>
<dbReference type="InterPro" id="IPR000719">
    <property type="entry name" value="Prot_kinase_dom"/>
</dbReference>
<dbReference type="GO" id="GO:0005524">
    <property type="term" value="F:ATP binding"/>
    <property type="evidence" value="ECO:0007669"/>
    <property type="project" value="UniProtKB-KW"/>
</dbReference>
<reference evidence="11" key="1">
    <citation type="submission" date="2023-10" db="EMBL/GenBank/DDBJ databases">
        <title>Genome assembly of Pristionchus species.</title>
        <authorList>
            <person name="Yoshida K."/>
            <person name="Sommer R.J."/>
        </authorList>
    </citation>
    <scope>NUCLEOTIDE SEQUENCE</scope>
    <source>
        <strain evidence="11">RS5133</strain>
    </source>
</reference>
<keyword evidence="2" id="KW-0547">Nucleotide-binding</keyword>
<evidence type="ECO:0000256" key="6">
    <source>
        <dbReference type="ARBA" id="ARBA00038999"/>
    </source>
</evidence>
<dbReference type="PANTHER" id="PTHR48013:SF9">
    <property type="entry name" value="DUAL SPECIFICITY MITOGEN-ACTIVATED PROTEIN KINASE KINASE 5"/>
    <property type="match status" value="1"/>
</dbReference>
<dbReference type="InterPro" id="IPR011009">
    <property type="entry name" value="Kinase-like_dom_sf"/>
</dbReference>
<keyword evidence="1" id="KW-0808">Transferase</keyword>
<dbReference type="Gene3D" id="1.10.510.10">
    <property type="entry name" value="Transferase(Phosphotransferase) domain 1"/>
    <property type="match status" value="1"/>
</dbReference>
<evidence type="ECO:0000256" key="1">
    <source>
        <dbReference type="ARBA" id="ARBA00022679"/>
    </source>
</evidence>
<organism evidence="11 12">
    <name type="scientific">Pristionchus fissidentatus</name>
    <dbReference type="NCBI Taxonomy" id="1538716"/>
    <lineage>
        <taxon>Eukaryota</taxon>
        <taxon>Metazoa</taxon>
        <taxon>Ecdysozoa</taxon>
        <taxon>Nematoda</taxon>
        <taxon>Chromadorea</taxon>
        <taxon>Rhabditida</taxon>
        <taxon>Rhabditina</taxon>
        <taxon>Diplogasteromorpha</taxon>
        <taxon>Diplogasteroidea</taxon>
        <taxon>Neodiplogasteridae</taxon>
        <taxon>Pristionchus</taxon>
    </lineage>
</organism>
<dbReference type="InterPro" id="IPR008271">
    <property type="entry name" value="Ser/Thr_kinase_AS"/>
</dbReference>
<dbReference type="PROSITE" id="PS00108">
    <property type="entry name" value="PROTEIN_KINASE_ST"/>
    <property type="match status" value="1"/>
</dbReference>
<dbReference type="EMBL" id="BTSY01000004">
    <property type="protein sequence ID" value="GMT25704.1"/>
    <property type="molecule type" value="Genomic_DNA"/>
</dbReference>
<comment type="catalytic activity">
    <reaction evidence="7">
        <text>L-seryl-[protein] + ATP = O-phospho-L-seryl-[protein] + ADP + H(+)</text>
        <dbReference type="Rhea" id="RHEA:17989"/>
        <dbReference type="Rhea" id="RHEA-COMP:9863"/>
        <dbReference type="Rhea" id="RHEA-COMP:11604"/>
        <dbReference type="ChEBI" id="CHEBI:15378"/>
        <dbReference type="ChEBI" id="CHEBI:29999"/>
        <dbReference type="ChEBI" id="CHEBI:30616"/>
        <dbReference type="ChEBI" id="CHEBI:83421"/>
        <dbReference type="ChEBI" id="CHEBI:456216"/>
        <dbReference type="EC" id="2.7.12.2"/>
    </reaction>
</comment>
<accession>A0AAV5W760</accession>
<protein>
    <recommendedName>
        <fullName evidence="6">mitogen-activated protein kinase kinase</fullName>
        <ecNumber evidence="6">2.7.12.2</ecNumber>
    </recommendedName>
</protein>
<dbReference type="Pfam" id="PF00069">
    <property type="entry name" value="Pkinase"/>
    <property type="match status" value="1"/>
</dbReference>
<dbReference type="SMART" id="SM00220">
    <property type="entry name" value="S_TKc"/>
    <property type="match status" value="1"/>
</dbReference>
<comment type="similarity">
    <text evidence="5">Belongs to the protein kinase superfamily. STE Ser/Thr protein kinase family. MAP kinase kinase subfamily.</text>
</comment>
<evidence type="ECO:0000256" key="7">
    <source>
        <dbReference type="ARBA" id="ARBA00049014"/>
    </source>
</evidence>
<dbReference type="AlphaFoldDB" id="A0AAV5W760"/>
<dbReference type="GO" id="GO:0004708">
    <property type="term" value="F:MAP kinase kinase activity"/>
    <property type="evidence" value="ECO:0007669"/>
    <property type="project" value="UniProtKB-EC"/>
</dbReference>
<comment type="catalytic activity">
    <reaction evidence="8">
        <text>L-threonyl-[protein] + ATP = O-phospho-L-threonyl-[protein] + ADP + H(+)</text>
        <dbReference type="Rhea" id="RHEA:46608"/>
        <dbReference type="Rhea" id="RHEA-COMP:11060"/>
        <dbReference type="Rhea" id="RHEA-COMP:11605"/>
        <dbReference type="ChEBI" id="CHEBI:15378"/>
        <dbReference type="ChEBI" id="CHEBI:30013"/>
        <dbReference type="ChEBI" id="CHEBI:30616"/>
        <dbReference type="ChEBI" id="CHEBI:61977"/>
        <dbReference type="ChEBI" id="CHEBI:456216"/>
        <dbReference type="EC" id="2.7.12.2"/>
    </reaction>
</comment>
<sequence length="168" mass="19172">MTYLHSMHVYHADLKPSNILISNNGVLKIADFGLSVHDDGSGSEIDSRSTTTGTAWYMSPERLRGAGRCNFALFEKDDVWAFGITLREMITHHEPRDREKARFNAPSLPEGGAEVVSNFMRSVFQDQNDRPSFANMTDDFDDIAEYITKISEDQWIEEIYKWRGTSTQ</sequence>
<keyword evidence="3" id="KW-0418">Kinase</keyword>
<evidence type="ECO:0000256" key="5">
    <source>
        <dbReference type="ARBA" id="ARBA00038035"/>
    </source>
</evidence>
<evidence type="ECO:0000256" key="2">
    <source>
        <dbReference type="ARBA" id="ARBA00022741"/>
    </source>
</evidence>
<dbReference type="PANTHER" id="PTHR48013">
    <property type="entry name" value="DUAL SPECIFICITY MITOGEN-ACTIVATED PROTEIN KINASE KINASE 5-RELATED"/>
    <property type="match status" value="1"/>
</dbReference>